<evidence type="ECO:0000256" key="1">
    <source>
        <dbReference type="ARBA" id="ARBA00008754"/>
    </source>
</evidence>
<name>A0A2M8L8G9_9BACT</name>
<evidence type="ECO:0000313" key="3">
    <source>
        <dbReference type="Proteomes" id="UP000230603"/>
    </source>
</evidence>
<dbReference type="EMBL" id="PFEP01000031">
    <property type="protein sequence ID" value="PJE72927.1"/>
    <property type="molecule type" value="Genomic_DNA"/>
</dbReference>
<dbReference type="GO" id="GO:0009052">
    <property type="term" value="P:pentose-phosphate shunt, non-oxidative branch"/>
    <property type="evidence" value="ECO:0007669"/>
    <property type="project" value="TreeGrafter"/>
</dbReference>
<dbReference type="InterPro" id="IPR003500">
    <property type="entry name" value="RpiB_LacA_LacB"/>
</dbReference>
<dbReference type="InterPro" id="IPR036569">
    <property type="entry name" value="RpiB_LacA_LacB_sf"/>
</dbReference>
<accession>A0A2M8L8G9</accession>
<proteinExistence type="inferred from homology"/>
<keyword evidence="2" id="KW-0413">Isomerase</keyword>
<dbReference type="PIRSF" id="PIRSF005384">
    <property type="entry name" value="RpiB_LacA_B"/>
    <property type="match status" value="1"/>
</dbReference>
<dbReference type="PANTHER" id="PTHR30345">
    <property type="entry name" value="RIBOSE-5-PHOSPHATE ISOMERASE B"/>
    <property type="match status" value="1"/>
</dbReference>
<dbReference type="AlphaFoldDB" id="A0A2M8L8G9"/>
<dbReference type="GO" id="GO:0019316">
    <property type="term" value="P:D-allose catabolic process"/>
    <property type="evidence" value="ECO:0007669"/>
    <property type="project" value="TreeGrafter"/>
</dbReference>
<dbReference type="Proteomes" id="UP000230603">
    <property type="component" value="Unassembled WGS sequence"/>
</dbReference>
<protein>
    <submittedName>
        <fullName evidence="2">Ribose-5-phosphate isomerase</fullName>
    </submittedName>
</protein>
<sequence length="150" mass="16867">MKIFIASDHAGFELKEKLREWLVKKGYEVKDFGAFSYNETDDYPDFVRDAAKAVANNPEQSRGIVLGGSGQGEAMAANRFKGVRAAVLYKFSAEIVRLARQHNNANILSLGARFISEDEAKTAVEIFLETEFNGIGENERHLRRIKKIDL</sequence>
<reference evidence="3" key="1">
    <citation type="submission" date="2017-09" db="EMBL/GenBank/DDBJ databases">
        <title>Depth-based differentiation of microbial function through sediment-hosted aquifers and enrichment of novel symbionts in the deep terrestrial subsurface.</title>
        <authorList>
            <person name="Probst A.J."/>
            <person name="Ladd B."/>
            <person name="Jarett J.K."/>
            <person name="Geller-Mcgrath D.E."/>
            <person name="Sieber C.M.K."/>
            <person name="Emerson J.B."/>
            <person name="Anantharaman K."/>
            <person name="Thomas B.C."/>
            <person name="Malmstrom R."/>
            <person name="Stieglmeier M."/>
            <person name="Klingl A."/>
            <person name="Woyke T."/>
            <person name="Ryan C.M."/>
            <person name="Banfield J.F."/>
        </authorList>
    </citation>
    <scope>NUCLEOTIDE SEQUENCE [LARGE SCALE GENOMIC DNA]</scope>
</reference>
<comment type="caution">
    <text evidence="2">The sequence shown here is derived from an EMBL/GenBank/DDBJ whole genome shotgun (WGS) entry which is preliminary data.</text>
</comment>
<dbReference type="NCBIfam" id="NF004051">
    <property type="entry name" value="PRK05571.1"/>
    <property type="match status" value="1"/>
</dbReference>
<dbReference type="GO" id="GO:0004751">
    <property type="term" value="F:ribose-5-phosphate isomerase activity"/>
    <property type="evidence" value="ECO:0007669"/>
    <property type="project" value="TreeGrafter"/>
</dbReference>
<gene>
    <name evidence="2" type="ORF">COV00_02445</name>
</gene>
<dbReference type="NCBIfam" id="TIGR00689">
    <property type="entry name" value="rpiB_lacA_lacB"/>
    <property type="match status" value="1"/>
</dbReference>
<evidence type="ECO:0000313" key="2">
    <source>
        <dbReference type="EMBL" id="PJE72927.1"/>
    </source>
</evidence>
<comment type="similarity">
    <text evidence="1">Belongs to the LacAB/RpiB family.</text>
</comment>
<dbReference type="SUPFAM" id="SSF89623">
    <property type="entry name" value="Ribose/Galactose isomerase RpiB/AlsB"/>
    <property type="match status" value="1"/>
</dbReference>
<organism evidence="2 3">
    <name type="scientific">Candidatus Tagabacteria bacterium CG10_big_fil_rev_8_21_14_0_10_40_13</name>
    <dbReference type="NCBI Taxonomy" id="1975022"/>
    <lineage>
        <taxon>Bacteria</taxon>
        <taxon>Candidatus Tagaibacteriota</taxon>
    </lineage>
</organism>
<dbReference type="PANTHER" id="PTHR30345:SF0">
    <property type="entry name" value="DNA DAMAGE-REPAIR_TOLERATION PROTEIN DRT102"/>
    <property type="match status" value="1"/>
</dbReference>
<dbReference type="Pfam" id="PF02502">
    <property type="entry name" value="LacAB_rpiB"/>
    <property type="match status" value="1"/>
</dbReference>
<dbReference type="Gene3D" id="3.40.1400.10">
    <property type="entry name" value="Sugar-phosphate isomerase, RpiB/LacA/LacB"/>
    <property type="match status" value="1"/>
</dbReference>